<evidence type="ECO:0000256" key="4">
    <source>
        <dbReference type="PIRSR" id="PIRSR600760-2"/>
    </source>
</evidence>
<evidence type="ECO:0000256" key="2">
    <source>
        <dbReference type="ARBA" id="ARBA00022801"/>
    </source>
</evidence>
<accession>A0A5Q2FKN5</accession>
<evidence type="ECO:0000313" key="5">
    <source>
        <dbReference type="EMBL" id="QGF25225.1"/>
    </source>
</evidence>
<feature type="binding site" evidence="4">
    <location>
        <position position="209"/>
    </location>
    <ligand>
        <name>Mg(2+)</name>
        <dbReference type="ChEBI" id="CHEBI:18420"/>
        <label>1</label>
        <note>catalytic</note>
    </ligand>
</feature>
<sequence length="271" mass="29104">MSTAQVLEIIQQVADEVIRPRFRALTSDQIAEKGPGDLVTIADRESELRLTEILSHAYPDALIIGEEATAANPGLPPHLVGAEHGFTIDPVDGTKNFVNGSIDYAVMVGEVRHGRTVRAWIWQPEHQVAYVAVRGEGVTRNGEQVVRAQPSPDPAQWRGRSARVVIREREADAALPQISISALCCGVDYPKLVTGETDFLVYGRPRPWDHVPGLLMVEEVGGTGLLTDGSTYVPGVDGFGMVVGATGSVAASVRDALGARLGTRPTRTQPE</sequence>
<dbReference type="GO" id="GO:0046872">
    <property type="term" value="F:metal ion binding"/>
    <property type="evidence" value="ECO:0007669"/>
    <property type="project" value="UniProtKB-KW"/>
</dbReference>
<organism evidence="5 6">
    <name type="scientific">Raineyella fluvialis</name>
    <dbReference type="NCBI Taxonomy" id="2662261"/>
    <lineage>
        <taxon>Bacteria</taxon>
        <taxon>Bacillati</taxon>
        <taxon>Actinomycetota</taxon>
        <taxon>Actinomycetes</taxon>
        <taxon>Propionibacteriales</taxon>
        <taxon>Propionibacteriaceae</taxon>
        <taxon>Raineyella</taxon>
    </lineage>
</organism>
<dbReference type="Gene3D" id="3.40.190.80">
    <property type="match status" value="1"/>
</dbReference>
<name>A0A5Q2FKN5_9ACTN</name>
<dbReference type="Proteomes" id="UP000386847">
    <property type="component" value="Chromosome"/>
</dbReference>
<dbReference type="CDD" id="cd01637">
    <property type="entry name" value="IMPase_like"/>
    <property type="match status" value="1"/>
</dbReference>
<evidence type="ECO:0000313" key="6">
    <source>
        <dbReference type="Proteomes" id="UP000386847"/>
    </source>
</evidence>
<dbReference type="PRINTS" id="PR00377">
    <property type="entry name" value="IMPHPHTASES"/>
</dbReference>
<dbReference type="PANTHER" id="PTHR20854">
    <property type="entry name" value="INOSITOL MONOPHOSPHATASE"/>
    <property type="match status" value="1"/>
</dbReference>
<dbReference type="PROSITE" id="PS00629">
    <property type="entry name" value="IMP_1"/>
    <property type="match status" value="1"/>
</dbReference>
<dbReference type="GO" id="GO:0006020">
    <property type="term" value="P:inositol metabolic process"/>
    <property type="evidence" value="ECO:0007669"/>
    <property type="project" value="TreeGrafter"/>
</dbReference>
<evidence type="ECO:0000256" key="1">
    <source>
        <dbReference type="ARBA" id="ARBA00022723"/>
    </source>
</evidence>
<protein>
    <submittedName>
        <fullName evidence="5">Inositol monophosphatase</fullName>
    </submittedName>
</protein>
<dbReference type="Pfam" id="PF00459">
    <property type="entry name" value="Inositol_P"/>
    <property type="match status" value="1"/>
</dbReference>
<proteinExistence type="predicted"/>
<comment type="cofactor">
    <cofactor evidence="4">
        <name>Mg(2+)</name>
        <dbReference type="ChEBI" id="CHEBI:18420"/>
    </cofactor>
</comment>
<dbReference type="InterPro" id="IPR000760">
    <property type="entry name" value="Inositol_monophosphatase-like"/>
</dbReference>
<dbReference type="InterPro" id="IPR020583">
    <property type="entry name" value="Inositol_monoP_metal-BS"/>
</dbReference>
<dbReference type="PANTHER" id="PTHR20854:SF4">
    <property type="entry name" value="INOSITOL-1-MONOPHOSPHATASE-RELATED"/>
    <property type="match status" value="1"/>
</dbReference>
<dbReference type="KEGG" id="rain:Rai3103_12365"/>
<dbReference type="Gene3D" id="3.30.540.10">
    <property type="entry name" value="Fructose-1,6-Bisphosphatase, subunit A, domain 1"/>
    <property type="match status" value="1"/>
</dbReference>
<keyword evidence="6" id="KW-1185">Reference proteome</keyword>
<feature type="binding site" evidence="4">
    <location>
        <position position="66"/>
    </location>
    <ligand>
        <name>Mg(2+)</name>
        <dbReference type="ChEBI" id="CHEBI:18420"/>
        <label>1</label>
        <note>catalytic</note>
    </ligand>
</feature>
<keyword evidence="2" id="KW-0378">Hydrolase</keyword>
<dbReference type="SUPFAM" id="SSF56655">
    <property type="entry name" value="Carbohydrate phosphatase"/>
    <property type="match status" value="1"/>
</dbReference>
<dbReference type="GO" id="GO:0008934">
    <property type="term" value="F:inositol monophosphate 1-phosphatase activity"/>
    <property type="evidence" value="ECO:0007669"/>
    <property type="project" value="TreeGrafter"/>
</dbReference>
<feature type="binding site" evidence="4">
    <location>
        <position position="89"/>
    </location>
    <ligand>
        <name>Mg(2+)</name>
        <dbReference type="ChEBI" id="CHEBI:18420"/>
        <label>1</label>
        <note>catalytic</note>
    </ligand>
</feature>
<gene>
    <name evidence="5" type="ORF">Rai3103_12365</name>
</gene>
<keyword evidence="3 4" id="KW-0460">Magnesium</keyword>
<dbReference type="GO" id="GO:0007165">
    <property type="term" value="P:signal transduction"/>
    <property type="evidence" value="ECO:0007669"/>
    <property type="project" value="TreeGrafter"/>
</dbReference>
<reference evidence="5 6" key="1">
    <citation type="submission" date="2019-10" db="EMBL/GenBank/DDBJ databases">
        <title>Genomic analysis of Raineyella sp. CBA3103.</title>
        <authorList>
            <person name="Roh S.W."/>
        </authorList>
    </citation>
    <scope>NUCLEOTIDE SEQUENCE [LARGE SCALE GENOMIC DNA]</scope>
    <source>
        <strain evidence="5 6">CBA3103</strain>
    </source>
</reference>
<dbReference type="EMBL" id="CP045725">
    <property type="protein sequence ID" value="QGF25225.1"/>
    <property type="molecule type" value="Genomic_DNA"/>
</dbReference>
<keyword evidence="1 4" id="KW-0479">Metal-binding</keyword>
<dbReference type="AlphaFoldDB" id="A0A5Q2FKN5"/>
<evidence type="ECO:0000256" key="3">
    <source>
        <dbReference type="ARBA" id="ARBA00022842"/>
    </source>
</evidence>
<feature type="binding site" evidence="4">
    <location>
        <position position="92"/>
    </location>
    <ligand>
        <name>Mg(2+)</name>
        <dbReference type="ChEBI" id="CHEBI:18420"/>
        <label>1</label>
        <note>catalytic</note>
    </ligand>
</feature>